<dbReference type="Pfam" id="PF25164">
    <property type="entry name" value="CoiA_N"/>
    <property type="match status" value="1"/>
</dbReference>
<protein>
    <recommendedName>
        <fullName evidence="1">Competence protein CoiA-like N-terminal domain-containing protein</fullName>
    </recommendedName>
</protein>
<organism evidence="2 3">
    <name type="scientific">Agrobacterium burrii</name>
    <dbReference type="NCBI Taxonomy" id="2815339"/>
    <lineage>
        <taxon>Bacteria</taxon>
        <taxon>Pseudomonadati</taxon>
        <taxon>Pseudomonadota</taxon>
        <taxon>Alphaproteobacteria</taxon>
        <taxon>Hyphomicrobiales</taxon>
        <taxon>Rhizobiaceae</taxon>
        <taxon>Rhizobium/Agrobacterium group</taxon>
        <taxon>Agrobacterium</taxon>
        <taxon>Agrobacterium tumefaciens complex</taxon>
    </lineage>
</organism>
<sequence length="257" mass="29455">MKFAIVEGCRREATPASRGECPGCAAGVIAKCGTKKIWHWAHSSIRSCDYSWEPEKAWHRTWKNEFPAPWQEVRCIAADGELHVADVKTEAGMVLEFQHSNISVVERSSREGFYGNMVWLVDGTRLKKDLPNFQETIRSAPVLKEAPLSLLIHDRANQLVERWAGSKRPVFVDFGGARPDLPFITDDEVLWRLQYVPGTNNVVATPVSRSSFVDHFRNNGRLRGYRLPRLRTNPSMYSDLRGFESRRRRKVGGRRRF</sequence>
<evidence type="ECO:0000259" key="1">
    <source>
        <dbReference type="Pfam" id="PF25164"/>
    </source>
</evidence>
<reference evidence="2 3" key="1">
    <citation type="submission" date="2021-03" db="EMBL/GenBank/DDBJ databases">
        <title>Whole genome sequence of Agrobacterium sp. strain Rnr.</title>
        <authorList>
            <person name="Mafakheri H."/>
            <person name="Taghavi S.M."/>
            <person name="Nemanja K."/>
            <person name="Osdaghi E."/>
        </authorList>
    </citation>
    <scope>NUCLEOTIDE SEQUENCE [LARGE SCALE GENOMIC DNA]</scope>
    <source>
        <strain evidence="2 3">Rnr</strain>
    </source>
</reference>
<comment type="caution">
    <text evidence="2">The sequence shown here is derived from an EMBL/GenBank/DDBJ whole genome shotgun (WGS) entry which is preliminary data.</text>
</comment>
<gene>
    <name evidence="2" type="ORF">JZX89_16165</name>
</gene>
<dbReference type="InterPro" id="IPR057253">
    <property type="entry name" value="CoiA-like_N"/>
</dbReference>
<dbReference type="Proteomes" id="UP000664699">
    <property type="component" value="Unassembled WGS sequence"/>
</dbReference>
<name>A0ABS3EJY0_9HYPH</name>
<accession>A0ABS3EJY0</accession>
<dbReference type="RefSeq" id="WP_207134706.1">
    <property type="nucleotide sequence ID" value="NZ_JAFLNA010000008.1"/>
</dbReference>
<proteinExistence type="predicted"/>
<keyword evidence="3" id="KW-1185">Reference proteome</keyword>
<feature type="domain" description="Competence protein CoiA-like N-terminal" evidence="1">
    <location>
        <begin position="21"/>
        <end position="51"/>
    </location>
</feature>
<evidence type="ECO:0000313" key="2">
    <source>
        <dbReference type="EMBL" id="MBO0132270.1"/>
    </source>
</evidence>
<evidence type="ECO:0000313" key="3">
    <source>
        <dbReference type="Proteomes" id="UP000664699"/>
    </source>
</evidence>
<dbReference type="EMBL" id="JAFLNA010000008">
    <property type="protein sequence ID" value="MBO0132270.1"/>
    <property type="molecule type" value="Genomic_DNA"/>
</dbReference>